<evidence type="ECO:0000313" key="1">
    <source>
        <dbReference type="EMBL" id="CAB4131020.1"/>
    </source>
</evidence>
<dbReference type="InterPro" id="IPR010916">
    <property type="entry name" value="TonB_box_CS"/>
</dbReference>
<proteinExistence type="predicted"/>
<accession>A0A6J5LDK4</accession>
<name>A0A6J5LDK4_9CAUD</name>
<gene>
    <name evidence="1" type="ORF">UFOVP122_48</name>
</gene>
<protein>
    <submittedName>
        <fullName evidence="1">Uncharacterized protein</fullName>
    </submittedName>
</protein>
<sequence>MAQTFTNAVANNVTTVTTVYTAPASTTSVVIGLVIANDAGSDTTVTVSAVKGSTTVNLLNTAPLPSGSNLSVFSNNNRLVLLTGNSISVTAAASVDVIASVMEITA</sequence>
<organism evidence="1">
    <name type="scientific">uncultured Caudovirales phage</name>
    <dbReference type="NCBI Taxonomy" id="2100421"/>
    <lineage>
        <taxon>Viruses</taxon>
        <taxon>Duplodnaviria</taxon>
        <taxon>Heunggongvirae</taxon>
        <taxon>Uroviricota</taxon>
        <taxon>Caudoviricetes</taxon>
        <taxon>Peduoviridae</taxon>
        <taxon>Maltschvirus</taxon>
        <taxon>Maltschvirus maltsch</taxon>
    </lineage>
</organism>
<dbReference type="PROSITE" id="PS00430">
    <property type="entry name" value="TONB_DEPENDENT_REC_1"/>
    <property type="match status" value="1"/>
</dbReference>
<dbReference type="EMBL" id="LR796248">
    <property type="protein sequence ID" value="CAB4131020.1"/>
    <property type="molecule type" value="Genomic_DNA"/>
</dbReference>
<reference evidence="1" key="1">
    <citation type="submission" date="2020-04" db="EMBL/GenBank/DDBJ databases">
        <authorList>
            <person name="Chiriac C."/>
            <person name="Salcher M."/>
            <person name="Ghai R."/>
            <person name="Kavagutti S V."/>
        </authorList>
    </citation>
    <scope>NUCLEOTIDE SEQUENCE</scope>
</reference>